<evidence type="ECO:0000313" key="2">
    <source>
        <dbReference type="EMBL" id="QNM11630.1"/>
    </source>
</evidence>
<gene>
    <name evidence="2" type="ORF">H9Q80_15465</name>
</gene>
<dbReference type="EMBL" id="CP060636">
    <property type="protein sequence ID" value="QNM11630.1"/>
    <property type="molecule type" value="Genomic_DNA"/>
</dbReference>
<dbReference type="Pfam" id="PF07456">
    <property type="entry name" value="Hpre_diP_synt_I"/>
    <property type="match status" value="1"/>
</dbReference>
<accession>A0A7G9GLE8</accession>
<sequence length="171" mass="18513">MRNDTKRMTTITMLIALSIVFHMVESMIPVPVPIPGFKLGLANIVGLIALYLYGARVMLEVNLMRVVFASLLRGVLFGTGFWLSLCGVILSSLACIIAYKKSPMSIFGVSVAGSVFHAIGQVIAVTFIYAQFFMQAILPLLILAGIPTGLLIAFIASQVLKRIHRESIKGG</sequence>
<keyword evidence="1" id="KW-0472">Membrane</keyword>
<reference evidence="2 3" key="1">
    <citation type="submission" date="2020-08" db="EMBL/GenBank/DDBJ databases">
        <authorList>
            <person name="Liu C."/>
            <person name="Sun Q."/>
        </authorList>
    </citation>
    <scope>NUCLEOTIDE SEQUENCE [LARGE SCALE GENOMIC DNA]</scope>
    <source>
        <strain evidence="2 3">NSJ-61</strain>
    </source>
</reference>
<dbReference type="RefSeq" id="WP_117452352.1">
    <property type="nucleotide sequence ID" value="NZ_CP060636.1"/>
</dbReference>
<keyword evidence="1" id="KW-0812">Transmembrane</keyword>
<feature type="transmembrane region" description="Helical" evidence="1">
    <location>
        <begin position="105"/>
        <end position="129"/>
    </location>
</feature>
<dbReference type="InterPro" id="IPR010898">
    <property type="entry name" value="Hpre_diP_synth_I"/>
</dbReference>
<dbReference type="PIRSF" id="PIRSF027391">
    <property type="entry name" value="Hpre_diP_synt_I"/>
    <property type="match status" value="1"/>
</dbReference>
<feature type="transmembrane region" description="Helical" evidence="1">
    <location>
        <begin position="136"/>
        <end position="156"/>
    </location>
</feature>
<proteinExistence type="predicted"/>
<dbReference type="InterPro" id="IPR014535">
    <property type="entry name" value="Hpre_diP_synt_I"/>
</dbReference>
<feature type="transmembrane region" description="Helical" evidence="1">
    <location>
        <begin position="36"/>
        <end position="54"/>
    </location>
</feature>
<name>A0A7G9GLE8_9FIRM</name>
<keyword evidence="3" id="KW-1185">Reference proteome</keyword>
<keyword evidence="1" id="KW-1133">Transmembrane helix</keyword>
<dbReference type="AlphaFoldDB" id="A0A7G9GLE8"/>
<dbReference type="KEGG" id="ehn:H9Q80_15465"/>
<organism evidence="2 3">
    <name type="scientific">[Eubacterium] hominis</name>
    <dbReference type="NCBI Taxonomy" id="2764325"/>
    <lineage>
        <taxon>Bacteria</taxon>
        <taxon>Bacillati</taxon>
        <taxon>Bacillota</taxon>
        <taxon>Erysipelotrichia</taxon>
        <taxon>Erysipelotrichales</taxon>
        <taxon>Erysipelotrichaceae</taxon>
        <taxon>Amedibacillus</taxon>
    </lineage>
</organism>
<dbReference type="Gene3D" id="1.10.1760.20">
    <property type="match status" value="1"/>
</dbReference>
<feature type="transmembrane region" description="Helical" evidence="1">
    <location>
        <begin position="75"/>
        <end position="99"/>
    </location>
</feature>
<dbReference type="Proteomes" id="UP000515856">
    <property type="component" value="Chromosome"/>
</dbReference>
<evidence type="ECO:0000313" key="3">
    <source>
        <dbReference type="Proteomes" id="UP000515856"/>
    </source>
</evidence>
<evidence type="ECO:0000256" key="1">
    <source>
        <dbReference type="SAM" id="Phobius"/>
    </source>
</evidence>
<protein>
    <submittedName>
        <fullName evidence="2">Gx transporter family protein</fullName>
    </submittedName>
</protein>